<proteinExistence type="inferred from homology"/>
<dbReference type="PANTHER" id="PTHR19376:SF54">
    <property type="entry name" value="DNA-DIRECTED RNA POLYMERASE SUBUNIT BETA"/>
    <property type="match status" value="1"/>
</dbReference>
<comment type="catalytic activity">
    <reaction evidence="8">
        <text>RNA(n) + a ribonucleoside 5'-triphosphate = RNA(n+1) + diphosphate</text>
        <dbReference type="Rhea" id="RHEA:21248"/>
        <dbReference type="Rhea" id="RHEA-COMP:14527"/>
        <dbReference type="Rhea" id="RHEA-COMP:17342"/>
        <dbReference type="ChEBI" id="CHEBI:33019"/>
        <dbReference type="ChEBI" id="CHEBI:61557"/>
        <dbReference type="ChEBI" id="CHEBI:140395"/>
        <dbReference type="EC" id="2.7.7.6"/>
    </reaction>
</comment>
<dbReference type="InterPro" id="IPR045867">
    <property type="entry name" value="DNA-dir_RpoC_beta_prime"/>
</dbReference>
<dbReference type="STRING" id="3750.A0A498KMR5"/>
<keyword evidence="5" id="KW-0808">Transferase</keyword>
<keyword evidence="11" id="KW-1185">Reference proteome</keyword>
<evidence type="ECO:0000256" key="4">
    <source>
        <dbReference type="ARBA" id="ARBA00022478"/>
    </source>
</evidence>
<dbReference type="GO" id="GO:0000428">
    <property type="term" value="C:DNA-directed RNA polymerase complex"/>
    <property type="evidence" value="ECO:0007669"/>
    <property type="project" value="UniProtKB-KW"/>
</dbReference>
<organism evidence="10 11">
    <name type="scientific">Malus domestica</name>
    <name type="common">Apple</name>
    <name type="synonym">Pyrus malus</name>
    <dbReference type="NCBI Taxonomy" id="3750"/>
    <lineage>
        <taxon>Eukaryota</taxon>
        <taxon>Viridiplantae</taxon>
        <taxon>Streptophyta</taxon>
        <taxon>Embryophyta</taxon>
        <taxon>Tracheophyta</taxon>
        <taxon>Spermatophyta</taxon>
        <taxon>Magnoliopsida</taxon>
        <taxon>eudicotyledons</taxon>
        <taxon>Gunneridae</taxon>
        <taxon>Pentapetalae</taxon>
        <taxon>rosids</taxon>
        <taxon>fabids</taxon>
        <taxon>Rosales</taxon>
        <taxon>Rosaceae</taxon>
        <taxon>Amygdaloideae</taxon>
        <taxon>Maleae</taxon>
        <taxon>Malus</taxon>
    </lineage>
</organism>
<dbReference type="InterPro" id="IPR006592">
    <property type="entry name" value="RNA_pol_N"/>
</dbReference>
<reference evidence="10 11" key="1">
    <citation type="submission" date="2018-10" db="EMBL/GenBank/DDBJ databases">
        <title>A high-quality apple genome assembly.</title>
        <authorList>
            <person name="Hu J."/>
        </authorList>
    </citation>
    <scope>NUCLEOTIDE SEQUENCE [LARGE SCALE GENOMIC DNA]</scope>
    <source>
        <strain evidence="11">cv. HFTH1</strain>
        <tissue evidence="10">Young leaf</tissue>
    </source>
</reference>
<dbReference type="SUPFAM" id="SSF64484">
    <property type="entry name" value="beta and beta-prime subunits of DNA dependent RNA-polymerase"/>
    <property type="match status" value="1"/>
</dbReference>
<evidence type="ECO:0000256" key="6">
    <source>
        <dbReference type="ARBA" id="ARBA00022695"/>
    </source>
</evidence>
<evidence type="ECO:0000259" key="9">
    <source>
        <dbReference type="SMART" id="SM00663"/>
    </source>
</evidence>
<evidence type="ECO:0000256" key="7">
    <source>
        <dbReference type="ARBA" id="ARBA00023163"/>
    </source>
</evidence>
<dbReference type="EMBL" id="RDQH01000327">
    <property type="protein sequence ID" value="RXI09439.1"/>
    <property type="molecule type" value="Genomic_DNA"/>
</dbReference>
<feature type="domain" description="RNA polymerase N-terminal" evidence="9">
    <location>
        <begin position="1"/>
        <end position="164"/>
    </location>
</feature>
<keyword evidence="7" id="KW-0804">Transcription</keyword>
<evidence type="ECO:0000256" key="1">
    <source>
        <dbReference type="ARBA" id="ARBA00004026"/>
    </source>
</evidence>
<comment type="similarity">
    <text evidence="2">Belongs to the RNA polymerase beta' chain family. RpoC1 subfamily.</text>
</comment>
<evidence type="ECO:0000256" key="5">
    <source>
        <dbReference type="ARBA" id="ARBA00022679"/>
    </source>
</evidence>
<keyword evidence="6" id="KW-0548">Nucleotidyltransferase</keyword>
<dbReference type="GO" id="GO:0003677">
    <property type="term" value="F:DNA binding"/>
    <property type="evidence" value="ECO:0007669"/>
    <property type="project" value="InterPro"/>
</dbReference>
<protein>
    <recommendedName>
        <fullName evidence="3">DNA-directed RNA polymerase</fullName>
        <ecNumber evidence="3">2.7.7.6</ecNumber>
    </recommendedName>
</protein>
<dbReference type="InterPro" id="IPR000722">
    <property type="entry name" value="RNA_pol_asu"/>
</dbReference>
<dbReference type="Gene3D" id="1.10.40.90">
    <property type="match status" value="1"/>
</dbReference>
<dbReference type="EC" id="2.7.7.6" evidence="3"/>
<evidence type="ECO:0000256" key="2">
    <source>
        <dbReference type="ARBA" id="ARBA00007207"/>
    </source>
</evidence>
<dbReference type="Proteomes" id="UP000290289">
    <property type="component" value="Chromosome 1"/>
</dbReference>
<evidence type="ECO:0000256" key="8">
    <source>
        <dbReference type="ARBA" id="ARBA00048552"/>
    </source>
</evidence>
<dbReference type="SMART" id="SM00663">
    <property type="entry name" value="RPOLA_N"/>
    <property type="match status" value="1"/>
</dbReference>
<accession>A0A498KMR5</accession>
<name>A0A498KMR5_MALDO</name>
<dbReference type="PANTHER" id="PTHR19376">
    <property type="entry name" value="DNA-DIRECTED RNA POLYMERASE"/>
    <property type="match status" value="1"/>
</dbReference>
<gene>
    <name evidence="10" type="ORF">DVH24_034056</name>
</gene>
<sequence length="164" mass="18497">MVASMVYQNSGIPCQCKSLSRFIAREKLVQEVVDTLLDNGIREQPMRDGHNKVYKSFLDVIEGREGKFHETLLGKQVDYSGRSIIIVGPSPSLRRCGLPLEIAIELFQTFVIHGLIRQHFASNIGVAKSKIQEKESVVWEILHEVMQGHPVLLNRAPTLHRLGI</sequence>
<dbReference type="GO" id="GO:0003899">
    <property type="term" value="F:DNA-directed RNA polymerase activity"/>
    <property type="evidence" value="ECO:0007669"/>
    <property type="project" value="UniProtKB-EC"/>
</dbReference>
<evidence type="ECO:0000313" key="11">
    <source>
        <dbReference type="Proteomes" id="UP000290289"/>
    </source>
</evidence>
<dbReference type="Gene3D" id="2.40.40.20">
    <property type="match status" value="1"/>
</dbReference>
<comment type="caution">
    <text evidence="10">The sequence shown here is derived from an EMBL/GenBank/DDBJ whole genome shotgun (WGS) entry which is preliminary data.</text>
</comment>
<comment type="function">
    <text evidence="1">DNA-dependent RNA polymerase catalyzes the transcription of DNA into RNA using the four ribonucleoside triphosphates as substrates.</text>
</comment>
<dbReference type="GO" id="GO:0006351">
    <property type="term" value="P:DNA-templated transcription"/>
    <property type="evidence" value="ECO:0007669"/>
    <property type="project" value="InterPro"/>
</dbReference>
<evidence type="ECO:0000313" key="10">
    <source>
        <dbReference type="EMBL" id="RXI09439.1"/>
    </source>
</evidence>
<keyword evidence="4" id="KW-0240">DNA-directed RNA polymerase</keyword>
<evidence type="ECO:0000256" key="3">
    <source>
        <dbReference type="ARBA" id="ARBA00012418"/>
    </source>
</evidence>
<dbReference type="Pfam" id="PF00623">
    <property type="entry name" value="RNA_pol_Rpb1_2"/>
    <property type="match status" value="1"/>
</dbReference>
<dbReference type="AlphaFoldDB" id="A0A498KMR5"/>